<dbReference type="PROSITE" id="PS50883">
    <property type="entry name" value="EAL"/>
    <property type="match status" value="1"/>
</dbReference>
<feature type="domain" description="GGDEF" evidence="3">
    <location>
        <begin position="229"/>
        <end position="362"/>
    </location>
</feature>
<gene>
    <name evidence="4" type="ORF">NNL38_24400</name>
</gene>
<dbReference type="InterPro" id="IPR001633">
    <property type="entry name" value="EAL_dom"/>
</dbReference>
<evidence type="ECO:0000313" key="5">
    <source>
        <dbReference type="Proteomes" id="UP001057998"/>
    </source>
</evidence>
<feature type="transmembrane region" description="Helical" evidence="1">
    <location>
        <begin position="172"/>
        <end position="191"/>
    </location>
</feature>
<dbReference type="NCBIfam" id="TIGR00254">
    <property type="entry name" value="GGDEF"/>
    <property type="match status" value="1"/>
</dbReference>
<dbReference type="CDD" id="cd01949">
    <property type="entry name" value="GGDEF"/>
    <property type="match status" value="1"/>
</dbReference>
<dbReference type="Pfam" id="PF00990">
    <property type="entry name" value="GGDEF"/>
    <property type="match status" value="1"/>
</dbReference>
<dbReference type="SUPFAM" id="SSF55073">
    <property type="entry name" value="Nucleotide cyclase"/>
    <property type="match status" value="1"/>
</dbReference>
<evidence type="ECO:0000313" key="4">
    <source>
        <dbReference type="EMBL" id="UTV31031.1"/>
    </source>
</evidence>
<dbReference type="InterPro" id="IPR052155">
    <property type="entry name" value="Biofilm_reg_signaling"/>
</dbReference>
<organism evidence="4 5">
    <name type="scientific">Photobacterium atrarenae</name>
    <dbReference type="NCBI Taxonomy" id="865757"/>
    <lineage>
        <taxon>Bacteria</taxon>
        <taxon>Pseudomonadati</taxon>
        <taxon>Pseudomonadota</taxon>
        <taxon>Gammaproteobacteria</taxon>
        <taxon>Vibrionales</taxon>
        <taxon>Vibrionaceae</taxon>
        <taxon>Photobacterium</taxon>
    </lineage>
</organism>
<dbReference type="InterPro" id="IPR029787">
    <property type="entry name" value="Nucleotide_cyclase"/>
</dbReference>
<dbReference type="InterPro" id="IPR000160">
    <property type="entry name" value="GGDEF_dom"/>
</dbReference>
<dbReference type="InterPro" id="IPR043128">
    <property type="entry name" value="Rev_trsase/Diguanyl_cyclase"/>
</dbReference>
<dbReference type="Pfam" id="PF00563">
    <property type="entry name" value="EAL"/>
    <property type="match status" value="1"/>
</dbReference>
<evidence type="ECO:0000259" key="2">
    <source>
        <dbReference type="PROSITE" id="PS50883"/>
    </source>
</evidence>
<name>A0ABY5GQL2_9GAMM</name>
<dbReference type="Gene3D" id="3.20.20.450">
    <property type="entry name" value="EAL domain"/>
    <property type="match status" value="1"/>
</dbReference>
<evidence type="ECO:0000259" key="3">
    <source>
        <dbReference type="PROSITE" id="PS50887"/>
    </source>
</evidence>
<reference evidence="4" key="1">
    <citation type="submission" date="2022-07" db="EMBL/GenBank/DDBJ databases">
        <title>Genome sequencing of Photobacterium atrarenae GJH2-4.</title>
        <authorList>
            <person name="Park S.-J."/>
        </authorList>
    </citation>
    <scope>NUCLEOTIDE SEQUENCE</scope>
    <source>
        <strain evidence="4">GJH2-4</strain>
    </source>
</reference>
<dbReference type="InterPro" id="IPR035919">
    <property type="entry name" value="EAL_sf"/>
</dbReference>
<dbReference type="RefSeq" id="WP_255392395.1">
    <property type="nucleotide sequence ID" value="NZ_CP101510.1"/>
</dbReference>
<keyword evidence="1" id="KW-0472">Membrane</keyword>
<sequence length="636" mass="72049">MNRFKLPIAAVVVLVFAAISTISAKRHHQVTSLISVSLKSVGWASSELEIETLKFMQALRRATLNNIDDDELWLRFDILWSRLDVLSTGEETRPFRSQPDALLLLGDLKQFLSRIEPLLAQNSRSEAVMNATLEELERLYARVRTFNVKSFSGDRAWGSLQRLSLLQYESNFYLMGLLLSGGILIFLLYRANAENKRQARRDSLTGLANRYAFQNALAEATHRARRKKTRYAVYILDLDNFKDVNDALGHPIGDTLLRELARQLQQMLPSKMVLARLGGDEFGIIQHDIQSSQTGLELSQRICEQVSHGIKIQGHQLFPSMSIGLSIYPDHGQDPNTLTKHADTAMYQAKSRGRNTYQMFHQSMNDKAERFRILTNDLHQALADNQMTLAYQPIVCLQDRRVILVEALLRWQHDVYGAIPPPDIVTIAENSGQAERLNEWVLQTACRQTMAWRRTGLTEIQISVNISPAMHTRYNLETMVSNVLVQTGLPANKLILEITEDTTMQAVENSLQRLQNLHALGVELALDDFGTGYSSLSQLTLMPFQKLKIDKVFIQQLTPTSKKMSVLKAILTLSQDLGLKVVTEGIETEAQYELMRDAGCQYGQGYLFSKPVEATEVGKMISRDAQQRSDINTFYR</sequence>
<evidence type="ECO:0000256" key="1">
    <source>
        <dbReference type="SAM" id="Phobius"/>
    </source>
</evidence>
<accession>A0ABY5GQL2</accession>
<dbReference type="SMART" id="SM00052">
    <property type="entry name" value="EAL"/>
    <property type="match status" value="1"/>
</dbReference>
<dbReference type="SMART" id="SM00267">
    <property type="entry name" value="GGDEF"/>
    <property type="match status" value="1"/>
</dbReference>
<dbReference type="PROSITE" id="PS50887">
    <property type="entry name" value="GGDEF"/>
    <property type="match status" value="1"/>
</dbReference>
<dbReference type="PANTHER" id="PTHR44757">
    <property type="entry name" value="DIGUANYLATE CYCLASE DGCP"/>
    <property type="match status" value="1"/>
</dbReference>
<dbReference type="CDD" id="cd01948">
    <property type="entry name" value="EAL"/>
    <property type="match status" value="1"/>
</dbReference>
<proteinExistence type="predicted"/>
<protein>
    <submittedName>
        <fullName evidence="4">EAL domain-containing protein</fullName>
    </submittedName>
</protein>
<dbReference type="Proteomes" id="UP001057998">
    <property type="component" value="Chromosome 3"/>
</dbReference>
<keyword evidence="5" id="KW-1185">Reference proteome</keyword>
<feature type="domain" description="EAL" evidence="2">
    <location>
        <begin position="371"/>
        <end position="625"/>
    </location>
</feature>
<keyword evidence="1" id="KW-1133">Transmembrane helix</keyword>
<keyword evidence="1" id="KW-0812">Transmembrane</keyword>
<dbReference type="EMBL" id="CP101510">
    <property type="protein sequence ID" value="UTV31031.1"/>
    <property type="molecule type" value="Genomic_DNA"/>
</dbReference>
<dbReference type="Gene3D" id="3.30.70.270">
    <property type="match status" value="1"/>
</dbReference>
<dbReference type="PANTHER" id="PTHR44757:SF2">
    <property type="entry name" value="BIOFILM ARCHITECTURE MAINTENANCE PROTEIN MBAA"/>
    <property type="match status" value="1"/>
</dbReference>
<dbReference type="SUPFAM" id="SSF141868">
    <property type="entry name" value="EAL domain-like"/>
    <property type="match status" value="1"/>
</dbReference>